<feature type="compositionally biased region" description="Polar residues" evidence="1">
    <location>
        <begin position="76"/>
        <end position="89"/>
    </location>
</feature>
<gene>
    <name evidence="2" type="ORF">CEUR00632_LOCUS9524</name>
</gene>
<dbReference type="EMBL" id="HBEC01020409">
    <property type="protein sequence ID" value="CAD8289485.1"/>
    <property type="molecule type" value="Transcribed_RNA"/>
</dbReference>
<evidence type="ECO:0000313" key="2">
    <source>
        <dbReference type="EMBL" id="CAD8289485.1"/>
    </source>
</evidence>
<dbReference type="AlphaFoldDB" id="A0A7R9VC82"/>
<accession>A0A7R9VC82</accession>
<protein>
    <submittedName>
        <fullName evidence="2">Uncharacterized protein</fullName>
    </submittedName>
</protein>
<name>A0A7R9VC82_9CHLO</name>
<organism evidence="2">
    <name type="scientific">Chlamydomonas euryale</name>
    <dbReference type="NCBI Taxonomy" id="1486919"/>
    <lineage>
        <taxon>Eukaryota</taxon>
        <taxon>Viridiplantae</taxon>
        <taxon>Chlorophyta</taxon>
        <taxon>core chlorophytes</taxon>
        <taxon>Chlorophyceae</taxon>
        <taxon>CS clade</taxon>
        <taxon>Chlamydomonadales</taxon>
        <taxon>Chlamydomonadaceae</taxon>
        <taxon>Chlamydomonas</taxon>
    </lineage>
</organism>
<feature type="region of interest" description="Disordered" evidence="1">
    <location>
        <begin position="45"/>
        <end position="116"/>
    </location>
</feature>
<feature type="compositionally biased region" description="Low complexity" evidence="1">
    <location>
        <begin position="45"/>
        <end position="69"/>
    </location>
</feature>
<evidence type="ECO:0000256" key="1">
    <source>
        <dbReference type="SAM" id="MobiDB-lite"/>
    </source>
</evidence>
<proteinExistence type="predicted"/>
<feature type="compositionally biased region" description="Basic and acidic residues" evidence="1">
    <location>
        <begin position="103"/>
        <end position="114"/>
    </location>
</feature>
<reference evidence="2" key="1">
    <citation type="submission" date="2021-01" db="EMBL/GenBank/DDBJ databases">
        <authorList>
            <person name="Corre E."/>
            <person name="Pelletier E."/>
            <person name="Niang G."/>
            <person name="Scheremetjew M."/>
            <person name="Finn R."/>
            <person name="Kale V."/>
            <person name="Holt S."/>
            <person name="Cochrane G."/>
            <person name="Meng A."/>
            <person name="Brown T."/>
            <person name="Cohen L."/>
        </authorList>
    </citation>
    <scope>NUCLEOTIDE SEQUENCE</scope>
    <source>
        <strain evidence="2">CCMP219</strain>
    </source>
</reference>
<sequence>MRRRRTAAVQAVAAVAVVVTGMLRGASVSFLSTILLHVVSESSAPTLTPSSLAATTQTTATARPTAKKTGPPPLIAQSQPRPGPQTQQGEGVDLPVHPPLPARSHDPSHGRSEAKAFVSRTEIVQLNDATRMLARQLGVPLIDWDHITRGLLPR</sequence>